<reference evidence="2 3" key="1">
    <citation type="submission" date="2020-08" db="EMBL/GenBank/DDBJ databases">
        <title>Genome public.</title>
        <authorList>
            <person name="Liu C."/>
            <person name="Sun Q."/>
        </authorList>
    </citation>
    <scope>NUCLEOTIDE SEQUENCE [LARGE SCALE GENOMIC DNA]</scope>
    <source>
        <strain evidence="2 3">NSJ-26</strain>
    </source>
</reference>
<evidence type="ECO:0000313" key="3">
    <source>
        <dbReference type="Proteomes" id="UP000601522"/>
    </source>
</evidence>
<dbReference type="SFLD" id="SFLDS00029">
    <property type="entry name" value="Radical_SAM"/>
    <property type="match status" value="1"/>
</dbReference>
<sequence length="490" mass="56853">MIDVILKGHDYQHDLFELIRVFYPEREIRFIDHISPLEKSDYVIESILTNNINGIYSLTKVYYQGAIIKEHKEDINNIHKDLQGHKNRIKTGIKKGIYNVLIDLTDMKVPWGILTGIRPVKIAHWLMDNSLLANEILNILKDEYKLSGDKAKLIYDIAFEQRKHIYPLNKDKYSLYIGIPFCPTRCNYCSFPAFKIKDNEHLINKYIDTLMYEIEQTRDFLSHKQLNTVYIGGGTPTSIKISDLEKIIKSIKSNFKGPIKEFTVEAGRPDTINKDILRMLKAYDIQRISINPQSMNNKTLKAIGRNHDKDSTIFAYNLAKNMDFDIINMDIILGLPGEGLEEVKNTLNEIKKLDPENLTVHTLALKRGSKLYNMGYNPISRAMTEVEDMLIETSKFANSMNLSAYYLYRQKQILGNLENIGYSKQGMECVYNISMMEERETIIGLGLGSVSKIYFPNNNRIERIPNFKDLKEYINRIDELINRKRDLILI</sequence>
<dbReference type="GO" id="GO:0005737">
    <property type="term" value="C:cytoplasm"/>
    <property type="evidence" value="ECO:0007669"/>
    <property type="project" value="TreeGrafter"/>
</dbReference>
<keyword evidence="2" id="KW-0560">Oxidoreductase</keyword>
<feature type="domain" description="Radical SAM core" evidence="1">
    <location>
        <begin position="167"/>
        <end position="401"/>
    </location>
</feature>
<dbReference type="GO" id="GO:0051539">
    <property type="term" value="F:4 iron, 4 sulfur cluster binding"/>
    <property type="evidence" value="ECO:0007669"/>
    <property type="project" value="TreeGrafter"/>
</dbReference>
<keyword evidence="3" id="KW-1185">Reference proteome</keyword>
<dbReference type="InterPro" id="IPR023995">
    <property type="entry name" value="HemZ"/>
</dbReference>
<dbReference type="Pfam" id="PF04055">
    <property type="entry name" value="Radical_SAM"/>
    <property type="match status" value="1"/>
</dbReference>
<dbReference type="EC" id="1.3.98.3" evidence="2"/>
<dbReference type="InterPro" id="IPR034505">
    <property type="entry name" value="Coproporphyrinogen-III_oxidase"/>
</dbReference>
<comment type="caution">
    <text evidence="2">The sequence shown here is derived from an EMBL/GenBank/DDBJ whole genome shotgun (WGS) entry which is preliminary data.</text>
</comment>
<dbReference type="SFLD" id="SFLDG01082">
    <property type="entry name" value="B12-binding_domain_containing"/>
    <property type="match status" value="1"/>
</dbReference>
<dbReference type="PANTHER" id="PTHR13932">
    <property type="entry name" value="COPROPORPHYRINIGEN III OXIDASE"/>
    <property type="match status" value="1"/>
</dbReference>
<protein>
    <submittedName>
        <fullName evidence="2">Coproporphyrinogen dehydrogenase HemZ</fullName>
        <ecNumber evidence="2">1.3.98.3</ecNumber>
    </submittedName>
</protein>
<dbReference type="InterPro" id="IPR006638">
    <property type="entry name" value="Elp3/MiaA/NifB-like_rSAM"/>
</dbReference>
<dbReference type="SUPFAM" id="SSF102114">
    <property type="entry name" value="Radical SAM enzymes"/>
    <property type="match status" value="1"/>
</dbReference>
<organism evidence="2 3">
    <name type="scientific">Wansuia hejianensis</name>
    <dbReference type="NCBI Taxonomy" id="2763667"/>
    <lineage>
        <taxon>Bacteria</taxon>
        <taxon>Bacillati</taxon>
        <taxon>Bacillota</taxon>
        <taxon>Clostridia</taxon>
        <taxon>Lachnospirales</taxon>
        <taxon>Lachnospiraceae</taxon>
        <taxon>Wansuia</taxon>
    </lineage>
</organism>
<dbReference type="NCBIfam" id="TIGR03994">
    <property type="entry name" value="rSAM_HemZ"/>
    <property type="match status" value="1"/>
</dbReference>
<dbReference type="AlphaFoldDB" id="A0A926F1R8"/>
<dbReference type="SFLD" id="SFLDF00310">
    <property type="entry name" value="oxygen-independent_coproporphy"/>
    <property type="match status" value="1"/>
</dbReference>
<dbReference type="InterPro" id="IPR007197">
    <property type="entry name" value="rSAM"/>
</dbReference>
<name>A0A926F1R8_9FIRM</name>
<gene>
    <name evidence="2" type="primary">hemZ</name>
    <name evidence="2" type="ORF">H8689_04680</name>
</gene>
<dbReference type="Proteomes" id="UP000601522">
    <property type="component" value="Unassembled WGS sequence"/>
</dbReference>
<dbReference type="InterPro" id="IPR023404">
    <property type="entry name" value="rSAM_horseshoe"/>
</dbReference>
<proteinExistence type="predicted"/>
<evidence type="ECO:0000313" key="2">
    <source>
        <dbReference type="EMBL" id="MBC8590422.1"/>
    </source>
</evidence>
<dbReference type="PANTHER" id="PTHR13932:SF1">
    <property type="entry name" value="OXYGEN-INDEPENDENT COPROPORPHYRINOGEN-III OXIDASE-LIKE PROTEIN HEMZ"/>
    <property type="match status" value="1"/>
</dbReference>
<dbReference type="GO" id="GO:0006779">
    <property type="term" value="P:porphyrin-containing compound biosynthetic process"/>
    <property type="evidence" value="ECO:0007669"/>
    <property type="project" value="TreeGrafter"/>
</dbReference>
<dbReference type="RefSeq" id="WP_249323266.1">
    <property type="nucleotide sequence ID" value="NZ_JACRTK010000002.1"/>
</dbReference>
<evidence type="ECO:0000259" key="1">
    <source>
        <dbReference type="PROSITE" id="PS51918"/>
    </source>
</evidence>
<dbReference type="SMART" id="SM00729">
    <property type="entry name" value="Elp3"/>
    <property type="match status" value="1"/>
</dbReference>
<dbReference type="SFLD" id="SFLDG01065">
    <property type="entry name" value="anaerobic_coproporphyrinogen-I"/>
    <property type="match status" value="1"/>
</dbReference>
<dbReference type="PROSITE" id="PS51918">
    <property type="entry name" value="RADICAL_SAM"/>
    <property type="match status" value="1"/>
</dbReference>
<accession>A0A926F1R8</accession>
<dbReference type="EMBL" id="JACRTK010000002">
    <property type="protein sequence ID" value="MBC8590422.1"/>
    <property type="molecule type" value="Genomic_DNA"/>
</dbReference>
<dbReference type="GO" id="GO:0051989">
    <property type="term" value="F:coproporphyrinogen dehydrogenase activity"/>
    <property type="evidence" value="ECO:0007669"/>
    <property type="project" value="UniProtKB-EC"/>
</dbReference>
<dbReference type="Gene3D" id="3.80.30.20">
    <property type="entry name" value="tm_1862 like domain"/>
    <property type="match status" value="1"/>
</dbReference>
<dbReference type="InterPro" id="IPR058240">
    <property type="entry name" value="rSAM_sf"/>
</dbReference>